<dbReference type="Pfam" id="PF00132">
    <property type="entry name" value="Hexapep"/>
    <property type="match status" value="1"/>
</dbReference>
<dbReference type="PANTHER" id="PTHR23416">
    <property type="entry name" value="SIALIC ACID SYNTHASE-RELATED"/>
    <property type="match status" value="1"/>
</dbReference>
<sequence length="180" mass="18738">MPLKDFVRSARDGVIARERLRRANREAFVAADVKFAGDPRRAHLAKDVSVHGPTALYVTDGAGLTGARLEIGERTYVGEFNNIRCAGASIRIGRDCLVSQLVTIVGSNHGTAPGTPIVDQPWHGDGVVIGDDVWIGAGAVILPGARIGDGCVVAANSVVRGEVPAGSIVAGAPATVLRQR</sequence>
<dbReference type="PANTHER" id="PTHR23416:SF78">
    <property type="entry name" value="LIPOPOLYSACCHARIDE BIOSYNTHESIS O-ACETYL TRANSFERASE WBBJ-RELATED"/>
    <property type="match status" value="1"/>
</dbReference>
<dbReference type="SUPFAM" id="SSF51161">
    <property type="entry name" value="Trimeric LpxA-like enzymes"/>
    <property type="match status" value="1"/>
</dbReference>
<dbReference type="eggNOG" id="COG0110">
    <property type="taxonomic scope" value="Bacteria"/>
</dbReference>
<protein>
    <recommendedName>
        <fullName evidence="3">Acetyltransferase</fullName>
    </recommendedName>
</protein>
<name>H5UMR2_9MICO</name>
<dbReference type="InterPro" id="IPR001451">
    <property type="entry name" value="Hexapep"/>
</dbReference>
<dbReference type="CDD" id="cd04647">
    <property type="entry name" value="LbH_MAT_like"/>
    <property type="match status" value="1"/>
</dbReference>
<dbReference type="InterPro" id="IPR011004">
    <property type="entry name" value="Trimer_LpxA-like_sf"/>
</dbReference>
<dbReference type="AlphaFoldDB" id="H5UMR2"/>
<gene>
    <name evidence="1" type="ORF">MOPEL_003_00430</name>
</gene>
<evidence type="ECO:0008006" key="3">
    <source>
        <dbReference type="Google" id="ProtNLM"/>
    </source>
</evidence>
<evidence type="ECO:0000313" key="2">
    <source>
        <dbReference type="Proteomes" id="UP000004367"/>
    </source>
</evidence>
<reference evidence="1 2" key="1">
    <citation type="submission" date="2012-02" db="EMBL/GenBank/DDBJ databases">
        <title>Whole genome shotgun sequence of Mobilicoccus pelagius NBRC 104925.</title>
        <authorList>
            <person name="Yoshida Y."/>
            <person name="Hosoyama A."/>
            <person name="Tsuchikane K."/>
            <person name="Katsumata H."/>
            <person name="Yamazaki S."/>
            <person name="Fujita N."/>
        </authorList>
    </citation>
    <scope>NUCLEOTIDE SEQUENCE [LARGE SCALE GENOMIC DNA]</scope>
    <source>
        <strain evidence="1 2">NBRC 104925</strain>
    </source>
</reference>
<comment type="caution">
    <text evidence="1">The sequence shown here is derived from an EMBL/GenBank/DDBJ whole genome shotgun (WGS) entry which is preliminary data.</text>
</comment>
<dbReference type="RefSeq" id="WP_009480918.1">
    <property type="nucleotide sequence ID" value="NZ_BAFE01000003.1"/>
</dbReference>
<proteinExistence type="predicted"/>
<evidence type="ECO:0000313" key="1">
    <source>
        <dbReference type="EMBL" id="GAB47020.1"/>
    </source>
</evidence>
<keyword evidence="2" id="KW-1185">Reference proteome</keyword>
<dbReference type="STRING" id="1089455.MOPEL_003_00430"/>
<dbReference type="EMBL" id="BAFE01000003">
    <property type="protein sequence ID" value="GAB47020.1"/>
    <property type="molecule type" value="Genomic_DNA"/>
</dbReference>
<dbReference type="InterPro" id="IPR051159">
    <property type="entry name" value="Hexapeptide_acetyltransf"/>
</dbReference>
<accession>H5UMR2</accession>
<dbReference type="Gene3D" id="2.160.10.10">
    <property type="entry name" value="Hexapeptide repeat proteins"/>
    <property type="match status" value="1"/>
</dbReference>
<dbReference type="Proteomes" id="UP000004367">
    <property type="component" value="Unassembled WGS sequence"/>
</dbReference>
<organism evidence="1 2">
    <name type="scientific">Mobilicoccus pelagius NBRC 104925</name>
    <dbReference type="NCBI Taxonomy" id="1089455"/>
    <lineage>
        <taxon>Bacteria</taxon>
        <taxon>Bacillati</taxon>
        <taxon>Actinomycetota</taxon>
        <taxon>Actinomycetes</taxon>
        <taxon>Micrococcales</taxon>
        <taxon>Dermatophilaceae</taxon>
        <taxon>Mobilicoccus</taxon>
    </lineage>
</organism>